<proteinExistence type="predicted"/>
<organism evidence="1 2">
    <name type="scientific">Luteibacter rhizovicinus</name>
    <dbReference type="NCBI Taxonomy" id="242606"/>
    <lineage>
        <taxon>Bacteria</taxon>
        <taxon>Pseudomonadati</taxon>
        <taxon>Pseudomonadota</taxon>
        <taxon>Gammaproteobacteria</taxon>
        <taxon>Lysobacterales</taxon>
        <taxon>Rhodanobacteraceae</taxon>
        <taxon>Luteibacter</taxon>
    </lineage>
</organism>
<dbReference type="EMBL" id="SMCS01000008">
    <property type="protein sequence ID" value="TCV92127.1"/>
    <property type="molecule type" value="Genomic_DNA"/>
</dbReference>
<sequence length="186" mass="19763">MLRKKAIAVLVFSLMEVACQSSMQGDSVSNAAGLTIAPSGAVTASSRTVFESYPLTFRGVTGARYSGPVPSADILIVVRRHRLGICTRIEASSEYSCAMNPINDRSSSFVGSKTTMINGADLLYALAFAPAPIVVSTLHIPKGELYLTAGQPTSNGWTNVVSWSLHYVPAQEVAKLKLITNDGLIL</sequence>
<keyword evidence="2" id="KW-1185">Reference proteome</keyword>
<name>A0A4R3YIE1_9GAMM</name>
<protein>
    <submittedName>
        <fullName evidence="1">Uncharacterized protein</fullName>
    </submittedName>
</protein>
<accession>A0A4R3YIE1</accession>
<dbReference type="Proteomes" id="UP000295645">
    <property type="component" value="Unassembled WGS sequence"/>
</dbReference>
<reference evidence="1 2" key="1">
    <citation type="submission" date="2019-03" db="EMBL/GenBank/DDBJ databases">
        <title>Above-ground endophytic microbial communities from plants in different locations in the United States.</title>
        <authorList>
            <person name="Frank C."/>
        </authorList>
    </citation>
    <scope>NUCLEOTIDE SEQUENCE [LARGE SCALE GENOMIC DNA]</scope>
    <source>
        <strain evidence="1 2">LP_13_YM</strain>
    </source>
</reference>
<evidence type="ECO:0000313" key="1">
    <source>
        <dbReference type="EMBL" id="TCV92127.1"/>
    </source>
</evidence>
<comment type="caution">
    <text evidence="1">The sequence shown here is derived from an EMBL/GenBank/DDBJ whole genome shotgun (WGS) entry which is preliminary data.</text>
</comment>
<evidence type="ECO:0000313" key="2">
    <source>
        <dbReference type="Proteomes" id="UP000295645"/>
    </source>
</evidence>
<gene>
    <name evidence="1" type="ORF">EC912_108121</name>
</gene>
<dbReference type="AlphaFoldDB" id="A0A4R3YIE1"/>